<dbReference type="EMBL" id="SOQW01000006">
    <property type="protein sequence ID" value="TDX89823.1"/>
    <property type="molecule type" value="Genomic_DNA"/>
</dbReference>
<dbReference type="RefSeq" id="WP_123264353.1">
    <property type="nucleotide sequence ID" value="NZ_RJTX01000004.1"/>
</dbReference>
<dbReference type="AlphaFoldDB" id="A0A3N0VWT5"/>
<evidence type="ECO:0000256" key="1">
    <source>
        <dbReference type="ARBA" id="ARBA00010558"/>
    </source>
</evidence>
<name>A0A3N0VWT5_9FLAO</name>
<dbReference type="GO" id="GO:0004867">
    <property type="term" value="F:serine-type endopeptidase inhibitor activity"/>
    <property type="evidence" value="ECO:0007669"/>
    <property type="project" value="InterPro"/>
</dbReference>
<dbReference type="Proteomes" id="UP000295709">
    <property type="component" value="Unassembled WGS sequence"/>
</dbReference>
<reference evidence="2" key="1">
    <citation type="submission" date="2018-11" db="EMBL/GenBank/DDBJ databases">
        <title>Proposal to divide the Flavobacteriaceae and reorganize its genera based on Amino Acid Identity values calculated from whole genome sequences.</title>
        <authorList>
            <person name="Nicholson A.C."/>
            <person name="Gulvik C.A."/>
            <person name="Whitney A.M."/>
            <person name="Humrighouse B.W."/>
            <person name="Bell M."/>
            <person name="Holmes B."/>
            <person name="Steigerwalt A."/>
            <person name="Villarma A."/>
            <person name="Sheth M."/>
            <person name="Batra D."/>
            <person name="Pryor J."/>
            <person name="Bernardet J.-F."/>
            <person name="Hugo C."/>
            <person name="Kampfer P."/>
            <person name="Newman J."/>
            <person name="Mcquiston J.R."/>
        </authorList>
    </citation>
    <scope>NUCLEOTIDE SEQUENCE</scope>
    <source>
        <strain evidence="2">DSM 15235</strain>
    </source>
</reference>
<dbReference type="InterPro" id="IPR036198">
    <property type="entry name" value="Ecotin_sf"/>
</dbReference>
<dbReference type="Proteomes" id="UP000269375">
    <property type="component" value="Unassembled WGS sequence"/>
</dbReference>
<accession>A0A3N0VWT5</accession>
<evidence type="ECO:0000313" key="5">
    <source>
        <dbReference type="Proteomes" id="UP000295709"/>
    </source>
</evidence>
<organism evidence="2 4">
    <name type="scientific">Chryseobacterium daecheongense</name>
    <dbReference type="NCBI Taxonomy" id="192389"/>
    <lineage>
        <taxon>Bacteria</taxon>
        <taxon>Pseudomonadati</taxon>
        <taxon>Bacteroidota</taxon>
        <taxon>Flavobacteriia</taxon>
        <taxon>Flavobacteriales</taxon>
        <taxon>Weeksellaceae</taxon>
        <taxon>Chryseobacterium group</taxon>
        <taxon>Chryseobacterium</taxon>
    </lineage>
</organism>
<evidence type="ECO:0000313" key="3">
    <source>
        <dbReference type="EMBL" id="TDX89823.1"/>
    </source>
</evidence>
<dbReference type="SUPFAM" id="SSF49772">
    <property type="entry name" value="Ecotin, trypsin inhibitor"/>
    <property type="match status" value="1"/>
</dbReference>
<dbReference type="EMBL" id="RJTX01000004">
    <property type="protein sequence ID" value="ROH96348.1"/>
    <property type="molecule type" value="Genomic_DNA"/>
</dbReference>
<evidence type="ECO:0000313" key="4">
    <source>
        <dbReference type="Proteomes" id="UP000269375"/>
    </source>
</evidence>
<gene>
    <name evidence="3" type="ORF">BCF50_3538</name>
    <name evidence="2" type="ORF">EGI05_17790</name>
</gene>
<dbReference type="PANTHER" id="PTHR35890:SF3">
    <property type="entry name" value="ECOTIN"/>
    <property type="match status" value="1"/>
</dbReference>
<dbReference type="Gene3D" id="2.60.40.550">
    <property type="entry name" value="Ecotin"/>
    <property type="match status" value="1"/>
</dbReference>
<dbReference type="Pfam" id="PF03974">
    <property type="entry name" value="Ecotin"/>
    <property type="match status" value="1"/>
</dbReference>
<dbReference type="PANTHER" id="PTHR35890">
    <property type="match status" value="1"/>
</dbReference>
<proteinExistence type="inferred from homology"/>
<keyword evidence="5" id="KW-1185">Reference proteome</keyword>
<reference evidence="3 5" key="2">
    <citation type="submission" date="2019-03" db="EMBL/GenBank/DDBJ databases">
        <title>Genomic Encyclopedia of Archaeal and Bacterial Type Strains, Phase II (KMG-II): from individual species to whole genera.</title>
        <authorList>
            <person name="Goeker M."/>
        </authorList>
    </citation>
    <scope>NUCLEOTIDE SEQUENCE [LARGE SCALE GENOMIC DNA]</scope>
    <source>
        <strain evidence="3 5">DSM 15235</strain>
    </source>
</reference>
<protein>
    <submittedName>
        <fullName evidence="3">Ecotin</fullName>
    </submittedName>
</protein>
<sequence>MVRIFCFVLLVTGIYAFGQEEVTYPEPKEGFKRVDIKLPNIKNEVDYKVEVNFSMMHEMLDCEKGSFTLPDFETRYLKPPHAYPYYVIDENNYEVVVGRSGTCSSKKVQKKIYSSNPIFIEYNSIFTYRYYVPKNINVEYRIWKAEPHFTEVK</sequence>
<comment type="similarity">
    <text evidence="1">Belongs to the protease inhibitor I11 (ecotin) family.</text>
</comment>
<evidence type="ECO:0000313" key="2">
    <source>
        <dbReference type="EMBL" id="ROH96348.1"/>
    </source>
</evidence>
<dbReference type="OrthoDB" id="1262828at2"/>
<comment type="caution">
    <text evidence="2">The sequence shown here is derived from an EMBL/GenBank/DDBJ whole genome shotgun (WGS) entry which is preliminary data.</text>
</comment>
<dbReference type="InterPro" id="IPR005658">
    <property type="entry name" value="Prot_inh_ecotin"/>
</dbReference>